<keyword evidence="1" id="KW-1133">Transmembrane helix</keyword>
<feature type="transmembrane region" description="Helical" evidence="1">
    <location>
        <begin position="46"/>
        <end position="68"/>
    </location>
</feature>
<dbReference type="OrthoDB" id="1326017at2"/>
<dbReference type="EMBL" id="SZVO01000005">
    <property type="protein sequence ID" value="TKT91916.1"/>
    <property type="molecule type" value="Genomic_DNA"/>
</dbReference>
<dbReference type="InterPro" id="IPR040688">
    <property type="entry name" value="SLATT_2"/>
</dbReference>
<proteinExistence type="predicted"/>
<evidence type="ECO:0000259" key="2">
    <source>
        <dbReference type="Pfam" id="PF18183"/>
    </source>
</evidence>
<dbReference type="NCBIfam" id="NF033633">
    <property type="entry name" value="SLATT_2"/>
    <property type="match status" value="1"/>
</dbReference>
<comment type="caution">
    <text evidence="3">The sequence shown here is derived from an EMBL/GenBank/DDBJ whole genome shotgun (WGS) entry which is preliminary data.</text>
</comment>
<feature type="transmembrane region" description="Helical" evidence="1">
    <location>
        <begin position="74"/>
        <end position="94"/>
    </location>
</feature>
<dbReference type="AlphaFoldDB" id="A0A4U6D5D4"/>
<evidence type="ECO:0000313" key="3">
    <source>
        <dbReference type="EMBL" id="TKT91916.1"/>
    </source>
</evidence>
<evidence type="ECO:0000313" key="4">
    <source>
        <dbReference type="Proteomes" id="UP000304900"/>
    </source>
</evidence>
<keyword evidence="4" id="KW-1185">Reference proteome</keyword>
<keyword evidence="1" id="KW-0812">Transmembrane</keyword>
<dbReference type="Proteomes" id="UP000304900">
    <property type="component" value="Unassembled WGS sequence"/>
</dbReference>
<organism evidence="3 4">
    <name type="scientific">Dyadobacter frigoris</name>
    <dbReference type="NCBI Taxonomy" id="2576211"/>
    <lineage>
        <taxon>Bacteria</taxon>
        <taxon>Pseudomonadati</taxon>
        <taxon>Bacteroidota</taxon>
        <taxon>Cytophagia</taxon>
        <taxon>Cytophagales</taxon>
        <taxon>Spirosomataceae</taxon>
        <taxon>Dyadobacter</taxon>
    </lineage>
</organism>
<evidence type="ECO:0000256" key="1">
    <source>
        <dbReference type="SAM" id="Phobius"/>
    </source>
</evidence>
<keyword evidence="1" id="KW-0472">Membrane</keyword>
<dbReference type="Pfam" id="PF18183">
    <property type="entry name" value="SLATT_2"/>
    <property type="match status" value="1"/>
</dbReference>
<name>A0A4U6D5D4_9BACT</name>
<reference evidence="3 4" key="1">
    <citation type="submission" date="2019-05" db="EMBL/GenBank/DDBJ databases">
        <title>Dyadobacter AR-3-8 sp. nov., isolated from arctic soil.</title>
        <authorList>
            <person name="Chaudhary D.K."/>
        </authorList>
    </citation>
    <scope>NUCLEOTIDE SEQUENCE [LARGE SCALE GENOMIC DNA]</scope>
    <source>
        <strain evidence="3 4">AR-3-8</strain>
    </source>
</reference>
<sequence>MKMSHWNSKIAEETLLEIKTHALQETTDTINWYTTKRSSMGCWARFIRVATIVLLCISTLIPLIAALPCFKDEVASILYIGYFMAGLGGALLLADKYYGLSNSWVRFVLTGSDLKNMQDSFIENWEILYINNLPLTPTNFNTLAKYIIDYKDLFNKNVKKETEEWAKEFQQSGKELMKELQTNMEDSKSNFETEMHKLASKKASIFNSGVDESKYTKNDYANIAIDQNQNFLYNKFKNIRLITHGKKINEQTGQLVDCVTIHLTDDEVEQIPSKLFLKTSEGVTQEVETEIIESVDKPRVSYMAGDSIANTEIQPIAKGSIACKLQLPDKTECILTCCHVMTGGRSTCFDNRPVSSLLNSIISGIWFYGVRDSELDIALIKDFDPKQVNFPSNLTVTDARDLTIDDIKTTKVTMFGRLDFYAPPNGNGSAIEGYIINNRCVNPVTISYEGEDCPMINLITISKSNKAPFESISQGGDSGSLIIDSITKEMLGIVIAQNSKFTYAISFNKILKKLQIK</sequence>
<feature type="domain" description="SMODS and SLOG-associating 2TM effector" evidence="2">
    <location>
        <begin position="17"/>
        <end position="132"/>
    </location>
</feature>
<gene>
    <name evidence="3" type="ORF">FDK13_12265</name>
</gene>
<protein>
    <submittedName>
        <fullName evidence="3">SLATT domain-containing protein</fullName>
    </submittedName>
</protein>
<accession>A0A4U6D5D4</accession>